<dbReference type="Proteomes" id="UP001233172">
    <property type="component" value="Unassembled WGS sequence"/>
</dbReference>
<keyword evidence="3" id="KW-1185">Reference proteome</keyword>
<feature type="compositionally biased region" description="Basic and acidic residues" evidence="1">
    <location>
        <begin position="13"/>
        <end position="25"/>
    </location>
</feature>
<feature type="compositionally biased region" description="Basic and acidic residues" evidence="1">
    <location>
        <begin position="176"/>
        <end position="186"/>
    </location>
</feature>
<feature type="compositionally biased region" description="Low complexity" evidence="1">
    <location>
        <begin position="238"/>
        <end position="254"/>
    </location>
</feature>
<gene>
    <name evidence="2" type="ORF">Bpfe_003300</name>
</gene>
<evidence type="ECO:0000313" key="3">
    <source>
        <dbReference type="Proteomes" id="UP001233172"/>
    </source>
</evidence>
<proteinExistence type="predicted"/>
<dbReference type="AlphaFoldDB" id="A0AAD8FJE7"/>
<reference evidence="2" key="1">
    <citation type="journal article" date="2023" name="PLoS Negl. Trop. Dis.">
        <title>A genome sequence for Biomphalaria pfeifferi, the major vector snail for the human-infecting parasite Schistosoma mansoni.</title>
        <authorList>
            <person name="Bu L."/>
            <person name="Lu L."/>
            <person name="Laidemitt M.R."/>
            <person name="Zhang S.M."/>
            <person name="Mutuku M."/>
            <person name="Mkoji G."/>
            <person name="Steinauer M."/>
            <person name="Loker E.S."/>
        </authorList>
    </citation>
    <scope>NUCLEOTIDE SEQUENCE</scope>
    <source>
        <strain evidence="2">KasaAsao</strain>
    </source>
</reference>
<feature type="region of interest" description="Disordered" evidence="1">
    <location>
        <begin position="1"/>
        <end position="29"/>
    </location>
</feature>
<evidence type="ECO:0000256" key="1">
    <source>
        <dbReference type="SAM" id="MobiDB-lite"/>
    </source>
</evidence>
<organism evidence="2 3">
    <name type="scientific">Biomphalaria pfeifferi</name>
    <name type="common">Bloodfluke planorb</name>
    <name type="synonym">Freshwater snail</name>
    <dbReference type="NCBI Taxonomy" id="112525"/>
    <lineage>
        <taxon>Eukaryota</taxon>
        <taxon>Metazoa</taxon>
        <taxon>Spiralia</taxon>
        <taxon>Lophotrochozoa</taxon>
        <taxon>Mollusca</taxon>
        <taxon>Gastropoda</taxon>
        <taxon>Heterobranchia</taxon>
        <taxon>Euthyneura</taxon>
        <taxon>Panpulmonata</taxon>
        <taxon>Hygrophila</taxon>
        <taxon>Lymnaeoidea</taxon>
        <taxon>Planorbidae</taxon>
        <taxon>Biomphalaria</taxon>
    </lineage>
</organism>
<dbReference type="EMBL" id="JASAOG010000008">
    <property type="protein sequence ID" value="KAK0067202.1"/>
    <property type="molecule type" value="Genomic_DNA"/>
</dbReference>
<name>A0AAD8FJE7_BIOPF</name>
<accession>A0AAD8FJE7</accession>
<sequence length="254" mass="29366">MEKETDELLNGKTEIKHKEKSRDDSDVLTSESRNTYFLEAHETYIIYTEVPSFVTIKDVSGSRNLAGTQHRKWKVKRLIKWKQGARKPLRKKKVISASRRTRQQARRMRTSASVSSRLIKEAVNVNQEAQRRETLPLALEGTRVDPTQSPKKATSRTKLIVKTLHFKSPVVELTDAEEKTQKRKEAPNSVPPQEAEFPVSEQFESKQKDKKKNIFRHIAHLFTKCWTRKKRRVGPEPSSTSTVKSVRSSPAYHF</sequence>
<reference evidence="2" key="2">
    <citation type="submission" date="2023-04" db="EMBL/GenBank/DDBJ databases">
        <authorList>
            <person name="Bu L."/>
            <person name="Lu L."/>
            <person name="Laidemitt M.R."/>
            <person name="Zhang S.M."/>
            <person name="Mutuku M."/>
            <person name="Mkoji G."/>
            <person name="Steinauer M."/>
            <person name="Loker E.S."/>
        </authorList>
    </citation>
    <scope>NUCLEOTIDE SEQUENCE</scope>
    <source>
        <strain evidence="2">KasaAsao</strain>
        <tissue evidence="2">Whole Snail</tissue>
    </source>
</reference>
<feature type="region of interest" description="Disordered" evidence="1">
    <location>
        <begin position="230"/>
        <end position="254"/>
    </location>
</feature>
<evidence type="ECO:0000313" key="2">
    <source>
        <dbReference type="EMBL" id="KAK0067202.1"/>
    </source>
</evidence>
<protein>
    <submittedName>
        <fullName evidence="2">Uncharacterized protein</fullName>
    </submittedName>
</protein>
<comment type="caution">
    <text evidence="2">The sequence shown here is derived from an EMBL/GenBank/DDBJ whole genome shotgun (WGS) entry which is preliminary data.</text>
</comment>
<feature type="region of interest" description="Disordered" evidence="1">
    <location>
        <begin position="172"/>
        <end position="210"/>
    </location>
</feature>